<comment type="caution">
    <text evidence="2">The sequence shown here is derived from an EMBL/GenBank/DDBJ whole genome shotgun (WGS) entry which is preliminary data.</text>
</comment>
<dbReference type="OrthoDB" id="2930792at2759"/>
<feature type="region of interest" description="Disordered" evidence="1">
    <location>
        <begin position="271"/>
        <end position="314"/>
    </location>
</feature>
<organism evidence="2 3">
    <name type="scientific">Guyanagaster necrorhizus</name>
    <dbReference type="NCBI Taxonomy" id="856835"/>
    <lineage>
        <taxon>Eukaryota</taxon>
        <taxon>Fungi</taxon>
        <taxon>Dikarya</taxon>
        <taxon>Basidiomycota</taxon>
        <taxon>Agaricomycotina</taxon>
        <taxon>Agaricomycetes</taxon>
        <taxon>Agaricomycetidae</taxon>
        <taxon>Agaricales</taxon>
        <taxon>Marasmiineae</taxon>
        <taxon>Physalacriaceae</taxon>
        <taxon>Guyanagaster</taxon>
    </lineage>
</organism>
<dbReference type="EMBL" id="MU250530">
    <property type="protein sequence ID" value="KAG7448188.1"/>
    <property type="molecule type" value="Genomic_DNA"/>
</dbReference>
<evidence type="ECO:0000313" key="3">
    <source>
        <dbReference type="Proteomes" id="UP000812287"/>
    </source>
</evidence>
<keyword evidence="3" id="KW-1185">Reference proteome</keyword>
<dbReference type="RefSeq" id="XP_043041688.1">
    <property type="nucleotide sequence ID" value="XM_043185893.1"/>
</dbReference>
<sequence length="359" mass="41023">MNYLTPPCRYYFAFSIDIAATLELYCDGGDDAMLKKLSGLENKKYAGYCIERDLPTEGDNSFHTINIRPVQQGLTKRYPQDPYRARPAMCIPILPETFHPRSRTPLKLSKPLPWNNCYHPTCYDIRARIPKELRNYSETPRLRSSTPVINQPLIQDEEFYRLLRDGIGEDRVLRILDGTEERPDICIDTSDDPSETCTTFLAKIPGKEDLEADDGFTPVLRIDHNLTNVPEIYNPSELWEDRDLFRRIVHEYQLSRYAPVLLVGPQEPALSKDDITLEPSGDSMEDFGGSGSEASGSYGVRSLPDSDEVSQTPVRRRKSGFLSVHSVARNDLCFQGKWRVKSPIKRAITKFIKLVKWQS</sequence>
<dbReference type="Proteomes" id="UP000812287">
    <property type="component" value="Unassembled WGS sequence"/>
</dbReference>
<dbReference type="AlphaFoldDB" id="A0A9P8AU77"/>
<dbReference type="GeneID" id="66108190"/>
<gene>
    <name evidence="2" type="ORF">BT62DRAFT_930279</name>
</gene>
<protein>
    <submittedName>
        <fullName evidence="2">Uncharacterized protein</fullName>
    </submittedName>
</protein>
<proteinExistence type="predicted"/>
<evidence type="ECO:0000256" key="1">
    <source>
        <dbReference type="SAM" id="MobiDB-lite"/>
    </source>
</evidence>
<reference evidence="2" key="1">
    <citation type="submission" date="2020-11" db="EMBL/GenBank/DDBJ databases">
        <title>Adaptations for nitrogen fixation in a non-lichenized fungal sporocarp promotes dispersal by wood-feeding termites.</title>
        <authorList>
            <consortium name="DOE Joint Genome Institute"/>
            <person name="Koch R.A."/>
            <person name="Yoon G."/>
            <person name="Arayal U."/>
            <person name="Lail K."/>
            <person name="Amirebrahimi M."/>
            <person name="Labutti K."/>
            <person name="Lipzen A."/>
            <person name="Riley R."/>
            <person name="Barry K."/>
            <person name="Henrissat B."/>
            <person name="Grigoriev I.V."/>
            <person name="Herr J.R."/>
            <person name="Aime M.C."/>
        </authorList>
    </citation>
    <scope>NUCLEOTIDE SEQUENCE</scope>
    <source>
        <strain evidence="2">MCA 3950</strain>
    </source>
</reference>
<accession>A0A9P8AU77</accession>
<evidence type="ECO:0000313" key="2">
    <source>
        <dbReference type="EMBL" id="KAG7448188.1"/>
    </source>
</evidence>
<name>A0A9P8AU77_9AGAR</name>